<keyword evidence="2" id="KW-1185">Reference proteome</keyword>
<evidence type="ECO:0000313" key="2">
    <source>
        <dbReference type="Proteomes" id="UP000187609"/>
    </source>
</evidence>
<reference evidence="1" key="1">
    <citation type="submission" date="2016-11" db="EMBL/GenBank/DDBJ databases">
        <title>The genome of Nicotiana attenuata.</title>
        <authorList>
            <person name="Xu S."/>
            <person name="Brockmoeller T."/>
            <person name="Gaquerel E."/>
            <person name="Navarro A."/>
            <person name="Kuhl H."/>
            <person name="Gase K."/>
            <person name="Ling Z."/>
            <person name="Zhou W."/>
            <person name="Kreitzer C."/>
            <person name="Stanke M."/>
            <person name="Tang H."/>
            <person name="Lyons E."/>
            <person name="Pandey P."/>
            <person name="Pandey S.P."/>
            <person name="Timmermann B."/>
            <person name="Baldwin I.T."/>
        </authorList>
    </citation>
    <scope>NUCLEOTIDE SEQUENCE [LARGE SCALE GENOMIC DNA]</scope>
    <source>
        <strain evidence="1">UT</strain>
    </source>
</reference>
<comment type="caution">
    <text evidence="1">The sequence shown here is derived from an EMBL/GenBank/DDBJ whole genome shotgun (WGS) entry which is preliminary data.</text>
</comment>
<evidence type="ECO:0000313" key="1">
    <source>
        <dbReference type="EMBL" id="OIT32395.1"/>
    </source>
</evidence>
<dbReference type="EMBL" id="MJEQ01001071">
    <property type="protein sequence ID" value="OIT32395.1"/>
    <property type="molecule type" value="Genomic_DNA"/>
</dbReference>
<sequence>MVMPHCTMNADWSGAVSVVVDCADAMLMQTGDLVVSHGFAPFSMAFFKQRAIYVGLSTQFKVEIRGLLTQLKVEIAELVFKILRFVNFLHISLSWIC</sequence>
<organism evidence="1 2">
    <name type="scientific">Nicotiana attenuata</name>
    <name type="common">Coyote tobacco</name>
    <dbReference type="NCBI Taxonomy" id="49451"/>
    <lineage>
        <taxon>Eukaryota</taxon>
        <taxon>Viridiplantae</taxon>
        <taxon>Streptophyta</taxon>
        <taxon>Embryophyta</taxon>
        <taxon>Tracheophyta</taxon>
        <taxon>Spermatophyta</taxon>
        <taxon>Magnoliopsida</taxon>
        <taxon>eudicotyledons</taxon>
        <taxon>Gunneridae</taxon>
        <taxon>Pentapetalae</taxon>
        <taxon>asterids</taxon>
        <taxon>lamiids</taxon>
        <taxon>Solanales</taxon>
        <taxon>Solanaceae</taxon>
        <taxon>Nicotianoideae</taxon>
        <taxon>Nicotianeae</taxon>
        <taxon>Nicotiana</taxon>
    </lineage>
</organism>
<name>A0A314KT51_NICAT</name>
<protein>
    <submittedName>
        <fullName evidence="1">Uncharacterized protein</fullName>
    </submittedName>
</protein>
<accession>A0A314KT51</accession>
<dbReference type="SMR" id="A0A314KT51"/>
<gene>
    <name evidence="1" type="ORF">A4A49_13985</name>
</gene>
<proteinExistence type="predicted"/>
<dbReference type="Gramene" id="OIT32395">
    <property type="protein sequence ID" value="OIT32395"/>
    <property type="gene ID" value="A4A49_13985"/>
</dbReference>
<dbReference type="AlphaFoldDB" id="A0A314KT51"/>
<dbReference type="Proteomes" id="UP000187609">
    <property type="component" value="Unassembled WGS sequence"/>
</dbReference>